<reference evidence="1 2" key="1">
    <citation type="submission" date="2017-05" db="EMBL/GenBank/DDBJ databases">
        <title>Isolation of Rhodococcus sp. S2-17 biodegrading of BP-3.</title>
        <authorList>
            <person name="Lee Y."/>
            <person name="Kim K.H."/>
            <person name="Chun B.H."/>
            <person name="Jung H.S."/>
            <person name="Jeon C.O."/>
        </authorList>
    </citation>
    <scope>NUCLEOTIDE SEQUENCE [LARGE SCALE GENOMIC DNA]</scope>
    <source>
        <strain evidence="1 2">S2-17</strain>
    </source>
</reference>
<name>A0A2S2C1U8_9NOCA</name>
<keyword evidence="2" id="KW-1185">Reference proteome</keyword>
<dbReference type="RefSeq" id="WP_109334185.1">
    <property type="nucleotide sequence ID" value="NZ_CP021354.1"/>
</dbReference>
<evidence type="ECO:0000313" key="1">
    <source>
        <dbReference type="EMBL" id="AWK74866.1"/>
    </source>
</evidence>
<dbReference type="OrthoDB" id="4578522at2"/>
<organism evidence="1 2">
    <name type="scientific">Rhodococcus oxybenzonivorans</name>
    <dbReference type="NCBI Taxonomy" id="1990687"/>
    <lineage>
        <taxon>Bacteria</taxon>
        <taxon>Bacillati</taxon>
        <taxon>Actinomycetota</taxon>
        <taxon>Actinomycetes</taxon>
        <taxon>Mycobacteriales</taxon>
        <taxon>Nocardiaceae</taxon>
        <taxon>Rhodococcus</taxon>
    </lineage>
</organism>
<sequence>MIPTVAQQIGAVRNTIAKTVLPALDPNDSFAAEQAGLVLACLDWVLDVHASEYPYELAEHTDNRCTLEVLADLDPGVCNESQTLLAETATPPADLEQIRAQVRRLKEAVAHSYQVLAAAGSPDAAAARRTVTDAAARQVARELSWCRMTGFPRGEVPNITEILAS</sequence>
<dbReference type="AlphaFoldDB" id="A0A2S2C1U8"/>
<evidence type="ECO:0000313" key="2">
    <source>
        <dbReference type="Proteomes" id="UP000245711"/>
    </source>
</evidence>
<gene>
    <name evidence="1" type="ORF">CBI38_28180</name>
</gene>
<protein>
    <submittedName>
        <fullName evidence="1">Uncharacterized protein</fullName>
    </submittedName>
</protein>
<accession>A0A2S2C1U8</accession>
<dbReference type="KEGG" id="roz:CBI38_28180"/>
<proteinExistence type="predicted"/>
<dbReference type="Proteomes" id="UP000245711">
    <property type="component" value="Chromosome"/>
</dbReference>
<dbReference type="EMBL" id="CP021354">
    <property type="protein sequence ID" value="AWK74866.1"/>
    <property type="molecule type" value="Genomic_DNA"/>
</dbReference>